<accession>A0ABD6DGD9</accession>
<keyword evidence="3" id="KW-1185">Reference proteome</keyword>
<organism evidence="2 3">
    <name type="scientific">Haloarchaeobius litoreus</name>
    <dbReference type="NCBI Taxonomy" id="755306"/>
    <lineage>
        <taxon>Archaea</taxon>
        <taxon>Methanobacteriati</taxon>
        <taxon>Methanobacteriota</taxon>
        <taxon>Stenosarchaea group</taxon>
        <taxon>Halobacteria</taxon>
        <taxon>Halobacteriales</taxon>
        <taxon>Halorubellaceae</taxon>
        <taxon>Haloarchaeobius</taxon>
    </lineage>
</organism>
<sequence length="98" mass="10180">MAASDDGIPPEPVARGAHDFAIGESISTTVATVLGRAAGMDPTSIRPLYEHIDTDALDALVAHGIETGRGAAVSIDFSVDDFDVCVRGDGEVSVYETF</sequence>
<proteinExistence type="predicted"/>
<protein>
    <submittedName>
        <fullName evidence="2">HalOD1 output domain-containing protein</fullName>
    </submittedName>
</protein>
<feature type="domain" description="Halobacterial output" evidence="1">
    <location>
        <begin position="24"/>
        <end position="95"/>
    </location>
</feature>
<dbReference type="Proteomes" id="UP001597034">
    <property type="component" value="Unassembled WGS sequence"/>
</dbReference>
<dbReference type="RefSeq" id="WP_256399677.1">
    <property type="nucleotide sequence ID" value="NZ_JANHJR010000002.1"/>
</dbReference>
<dbReference type="Pfam" id="PF18545">
    <property type="entry name" value="HalOD1"/>
    <property type="match status" value="1"/>
</dbReference>
<comment type="caution">
    <text evidence="2">The sequence shown here is derived from an EMBL/GenBank/DDBJ whole genome shotgun (WGS) entry which is preliminary data.</text>
</comment>
<dbReference type="InterPro" id="IPR040624">
    <property type="entry name" value="HalOD1"/>
</dbReference>
<evidence type="ECO:0000313" key="2">
    <source>
        <dbReference type="EMBL" id="MFD1644405.1"/>
    </source>
</evidence>
<name>A0ABD6DGD9_9EURY</name>
<reference evidence="2 3" key="1">
    <citation type="journal article" date="2019" name="Int. J. Syst. Evol. Microbiol.">
        <title>The Global Catalogue of Microorganisms (GCM) 10K type strain sequencing project: providing services to taxonomists for standard genome sequencing and annotation.</title>
        <authorList>
            <consortium name="The Broad Institute Genomics Platform"/>
            <consortium name="The Broad Institute Genome Sequencing Center for Infectious Disease"/>
            <person name="Wu L."/>
            <person name="Ma J."/>
        </authorList>
    </citation>
    <scope>NUCLEOTIDE SEQUENCE [LARGE SCALE GENOMIC DNA]</scope>
    <source>
        <strain evidence="2 3">CGMCC 1.10390</strain>
    </source>
</reference>
<evidence type="ECO:0000259" key="1">
    <source>
        <dbReference type="Pfam" id="PF18545"/>
    </source>
</evidence>
<dbReference type="EMBL" id="JBHUDO010000001">
    <property type="protein sequence ID" value="MFD1644405.1"/>
    <property type="molecule type" value="Genomic_DNA"/>
</dbReference>
<gene>
    <name evidence="2" type="ORF">ACFSBL_01800</name>
</gene>
<evidence type="ECO:0000313" key="3">
    <source>
        <dbReference type="Proteomes" id="UP001597034"/>
    </source>
</evidence>
<dbReference type="AlphaFoldDB" id="A0ABD6DGD9"/>